<comment type="caution">
    <text evidence="4">The sequence shown here is derived from an EMBL/GenBank/DDBJ whole genome shotgun (WGS) entry which is preliminary data.</text>
</comment>
<reference evidence="4" key="1">
    <citation type="submission" date="2020-08" db="EMBL/GenBank/DDBJ databases">
        <title>Genome public.</title>
        <authorList>
            <person name="Liu C."/>
            <person name="Sun Q."/>
        </authorList>
    </citation>
    <scope>NUCLEOTIDE SEQUENCE</scope>
    <source>
        <strain evidence="4">NSJ-54</strain>
    </source>
</reference>
<evidence type="ECO:0000256" key="2">
    <source>
        <dbReference type="SAM" id="SignalP"/>
    </source>
</evidence>
<feature type="transmembrane region" description="Helical" evidence="1">
    <location>
        <begin position="1486"/>
        <end position="1505"/>
    </location>
</feature>
<evidence type="ECO:0000256" key="1">
    <source>
        <dbReference type="SAM" id="Phobius"/>
    </source>
</evidence>
<feature type="domain" description="MBG" evidence="3">
    <location>
        <begin position="1360"/>
        <end position="1427"/>
    </location>
</feature>
<evidence type="ECO:0000313" key="5">
    <source>
        <dbReference type="Proteomes" id="UP000660861"/>
    </source>
</evidence>
<keyword evidence="5" id="KW-1185">Reference proteome</keyword>
<dbReference type="InterPro" id="IPR043772">
    <property type="entry name" value="MBG_3"/>
</dbReference>
<evidence type="ECO:0000259" key="3">
    <source>
        <dbReference type="Pfam" id="PF18887"/>
    </source>
</evidence>
<keyword evidence="1" id="KW-0812">Transmembrane</keyword>
<dbReference type="Pfam" id="PF18887">
    <property type="entry name" value="MBG_3"/>
    <property type="match status" value="5"/>
</dbReference>
<feature type="domain" description="MBG" evidence="3">
    <location>
        <begin position="1187"/>
        <end position="1247"/>
    </location>
</feature>
<proteinExistence type="predicted"/>
<gene>
    <name evidence="4" type="ORF">H8709_09505</name>
</gene>
<dbReference type="RefSeq" id="WP_262398151.1">
    <property type="nucleotide sequence ID" value="NZ_JACRTC010000006.1"/>
</dbReference>
<feature type="domain" description="MBG" evidence="3">
    <location>
        <begin position="1016"/>
        <end position="1081"/>
    </location>
</feature>
<feature type="domain" description="MBG" evidence="3">
    <location>
        <begin position="1100"/>
        <end position="1171"/>
    </location>
</feature>
<keyword evidence="1" id="KW-1133">Transmembrane helix</keyword>
<keyword evidence="2" id="KW-0732">Signal</keyword>
<feature type="domain" description="MBG" evidence="3">
    <location>
        <begin position="1273"/>
        <end position="1334"/>
    </location>
</feature>
<dbReference type="EMBL" id="JACRTC010000006">
    <property type="protein sequence ID" value="MBC8571061.1"/>
    <property type="molecule type" value="Genomic_DNA"/>
</dbReference>
<feature type="signal peptide" evidence="2">
    <location>
        <begin position="1"/>
        <end position="23"/>
    </location>
</feature>
<organism evidence="4 5">
    <name type="scientific">Zongyangia hominis</name>
    <dbReference type="NCBI Taxonomy" id="2763677"/>
    <lineage>
        <taxon>Bacteria</taxon>
        <taxon>Bacillati</taxon>
        <taxon>Bacillota</taxon>
        <taxon>Clostridia</taxon>
        <taxon>Eubacteriales</taxon>
        <taxon>Oscillospiraceae</taxon>
        <taxon>Zongyangia</taxon>
    </lineage>
</organism>
<accession>A0A926EFU4</accession>
<evidence type="ECO:0000313" key="4">
    <source>
        <dbReference type="EMBL" id="MBC8571061.1"/>
    </source>
</evidence>
<sequence length="1509" mass="158285">MKKLLALLLAVMLCITAITPAIALETGGSVVPVKLSLSYESDGSNPTVLEPTGHNYYNNYGDYDDATITLDTTKENLYLTLEFPEYGDQVTKVEFNYQENYNTHIVAATQDGGSYKVTFPVANLAKAISEYEGIYYTVTTNVVGTDKPIEFIGLINFSSFAQPNTDFSNLSGIYENAAGEKLMIFENGRAQYKDEAAAASAVSTEISYNADGSVASSKVKVYTYSKNYLFDWDTVAHTLTGPDGSSEVFTLNAGADKSSPVVINGSMGRDSAGATLGYTIEGLNYNQLSTLNSLNISSYSSNKSAIKSAMPADAKLMIMSFSHDGALPATATVTMAVDSTVYPDGAYYLYYYNESTGTPELQKSVQVSGGQFVFSLDHCSDYFLSSVKAAGDVAPDYVRIPLTLRFSYNADFSDPQVFTPEQFNYAGGYAKSTLSIDTTKETLYFRAEVPAESKKYVDHLVFSYQENDFTHVVSLNGNWECSVPVAEVAKASSEWDGPSVAVHTVADLSGKSYQYNARVALDKFSAPSADFSAFANLYHNAAGETLSIMADGKAVYKDEIITMTPISVEYQHGSDGAVTSAVVTVRTYSKNYNFNWDPTAKTLTSATETFSPADAAKQDPLSITGVAGKDSAKNQLSYTIEGLTYEDIASGIDYTMSTTSANADAVAALMPENAKLMMLSFAHSGVLPQTVGVTVDVDTAVYPDGTYYLYYYNASAGKVEFQQNVTVANGKFTFSINHCSDYFLSSVKTAGEAALDTFLDSIANASEGDTVALTTDLTLSAPLTITGKNITLDLAGHTLTGSIVIDNSNVKVSGGTLSSTGTAIDLASNSSLRIENATVSTTSATEPAIKLGAQSSQLTVGTGAVVNAKTYGVIDSGNTLPIVTGKIVVTDTDGFAIAKDTTPRSAGQYLLTAGGTPVDAVSNKIEDGKTVVTANLTDDTVTYVGTPIAFNGVDIPAGVGYTLTYKNDTYDSTNDPTEPGTYTVTLALTADAANGYALDPASVLSATYTIEKVSVKITLTDAQVSYDGNSQSLPADKISVTPNSTPYTLTYTSAGGYNSTTAPTEPGVYTVTATLDDTDHYQLAADSDLDATLTIGKISAEVTLTNTEVTYDGNPQPLPADKISVTPNSTPYTLTYTSAGGYNSTTAPTEPGLYTVTATLDDTDHYELAASSDVDATLTINKIVTKVDLSDASATATGSEIAFPADKISNPDHVVLTLTYTNEVGNSSITAPTEVGVYTVSAALDDASAAHYQLDAASKLSATFAIVDGRTTAKVDLSDASASYNGAEQAFPTEKISNPAAAPLTLTYTSADGYNSVTPPTEAGTYTVTAALSEGAEDDFILDEASVLSATYIIEKAPVTVTLGDTKVDYIGSPIPYPASSISNPSGVALTLTYTDAKGNVSADAPTKAGTYTVTAALSEDAAKNYALSDESDLTAEFIIVKKNGGSGSGIISGGSGNSSVIDKILAALNPDKKGDKTNPDTGDNGVLGLALALAAVSAAAVFAGRKQK</sequence>
<dbReference type="Proteomes" id="UP000660861">
    <property type="component" value="Unassembled WGS sequence"/>
</dbReference>
<feature type="chain" id="PRO_5037827254" description="MBG domain-containing protein" evidence="2">
    <location>
        <begin position="24"/>
        <end position="1509"/>
    </location>
</feature>
<protein>
    <recommendedName>
        <fullName evidence="3">MBG domain-containing protein</fullName>
    </recommendedName>
</protein>
<name>A0A926EFU4_9FIRM</name>
<keyword evidence="1" id="KW-0472">Membrane</keyword>